<dbReference type="Gene3D" id="3.90.550.10">
    <property type="entry name" value="Spore Coat Polysaccharide Biosynthesis Protein SpsA, Chain A"/>
    <property type="match status" value="1"/>
</dbReference>
<dbReference type="InterPro" id="IPR050256">
    <property type="entry name" value="Glycosyltransferase_2"/>
</dbReference>
<dbReference type="EMBL" id="BAABHK010000016">
    <property type="protein sequence ID" value="GAA4636029.1"/>
    <property type="molecule type" value="Genomic_DNA"/>
</dbReference>
<dbReference type="PANTHER" id="PTHR48090">
    <property type="entry name" value="UNDECAPRENYL-PHOSPHATE 4-DEOXY-4-FORMAMIDO-L-ARABINOSE TRANSFERASE-RELATED"/>
    <property type="match status" value="1"/>
</dbReference>
<comment type="caution">
    <text evidence="4">The sequence shown here is derived from an EMBL/GenBank/DDBJ whole genome shotgun (WGS) entry which is preliminary data.</text>
</comment>
<dbReference type="InterPro" id="IPR001173">
    <property type="entry name" value="Glyco_trans_2-like"/>
</dbReference>
<dbReference type="InterPro" id="IPR029044">
    <property type="entry name" value="Nucleotide-diphossugar_trans"/>
</dbReference>
<proteinExistence type="inferred from homology"/>
<dbReference type="SUPFAM" id="SSF53448">
    <property type="entry name" value="Nucleotide-diphospho-sugar transferases"/>
    <property type="match status" value="1"/>
</dbReference>
<feature type="domain" description="Glycosyltransferase 2-like" evidence="3">
    <location>
        <begin position="35"/>
        <end position="190"/>
    </location>
</feature>
<evidence type="ECO:0000256" key="1">
    <source>
        <dbReference type="ARBA" id="ARBA00006739"/>
    </source>
</evidence>
<evidence type="ECO:0000313" key="5">
    <source>
        <dbReference type="Proteomes" id="UP001501442"/>
    </source>
</evidence>
<reference evidence="5" key="1">
    <citation type="journal article" date="2019" name="Int. J. Syst. Evol. Microbiol.">
        <title>The Global Catalogue of Microorganisms (GCM) 10K type strain sequencing project: providing services to taxonomists for standard genome sequencing and annotation.</title>
        <authorList>
            <consortium name="The Broad Institute Genomics Platform"/>
            <consortium name="The Broad Institute Genome Sequencing Center for Infectious Disease"/>
            <person name="Wu L."/>
            <person name="Ma J."/>
        </authorList>
    </citation>
    <scope>NUCLEOTIDE SEQUENCE [LARGE SCALE GENOMIC DNA]</scope>
    <source>
        <strain evidence="5">JCM 17939</strain>
    </source>
</reference>
<evidence type="ECO:0000256" key="2">
    <source>
        <dbReference type="SAM" id="MobiDB-lite"/>
    </source>
</evidence>
<comment type="similarity">
    <text evidence="1">Belongs to the glycosyltransferase 2 family.</text>
</comment>
<accession>A0ABP8UQC3</accession>
<dbReference type="Pfam" id="PF00535">
    <property type="entry name" value="Glycos_transf_2"/>
    <property type="match status" value="1"/>
</dbReference>
<feature type="region of interest" description="Disordered" evidence="2">
    <location>
        <begin position="248"/>
        <end position="313"/>
    </location>
</feature>
<protein>
    <recommendedName>
        <fullName evidence="3">Glycosyltransferase 2-like domain-containing protein</fullName>
    </recommendedName>
</protein>
<sequence length="313" mass="33754">MHEPDSLHRAGVRSGALLHHLDAARHRASWPTVTAVIPTLNEADNLRWLLPRLSGVDEVIVVDGESSDGTVDVTRRLRPDAVVISQPPAGKGAAMRAGFQAATSDVIVAIDADGSMDPKEIDAFVALICCGFDVVKGSRYCVGGGSDDLTRLRRAGNLWLTRLANMLYGVRWTDLCYGYIALRRSVVDRLGLAADGFEIETELCVNAITTGLRIAEMPSHEFDRRSGVSKLNARRDGLRVLRTMVRGRRGPANRRNARARTGRNLPGLEPTGRNLPGLERTGLGVPGLDRAAREPSALDQARLEQAGVEGAAG</sequence>
<dbReference type="Proteomes" id="UP001501442">
    <property type="component" value="Unassembled WGS sequence"/>
</dbReference>
<name>A0ABP8UQC3_9ACTN</name>
<evidence type="ECO:0000259" key="3">
    <source>
        <dbReference type="Pfam" id="PF00535"/>
    </source>
</evidence>
<dbReference type="CDD" id="cd04179">
    <property type="entry name" value="DPM_DPG-synthase_like"/>
    <property type="match status" value="1"/>
</dbReference>
<feature type="compositionally biased region" description="Basic residues" evidence="2">
    <location>
        <begin position="248"/>
        <end position="261"/>
    </location>
</feature>
<dbReference type="PANTHER" id="PTHR48090:SF7">
    <property type="entry name" value="RFBJ PROTEIN"/>
    <property type="match status" value="1"/>
</dbReference>
<dbReference type="RefSeq" id="WP_345439008.1">
    <property type="nucleotide sequence ID" value="NZ_BAABHK010000016.1"/>
</dbReference>
<evidence type="ECO:0000313" key="4">
    <source>
        <dbReference type="EMBL" id="GAA4636029.1"/>
    </source>
</evidence>
<organism evidence="4 5">
    <name type="scientific">Actinoallomurus vinaceus</name>
    <dbReference type="NCBI Taxonomy" id="1080074"/>
    <lineage>
        <taxon>Bacteria</taxon>
        <taxon>Bacillati</taxon>
        <taxon>Actinomycetota</taxon>
        <taxon>Actinomycetes</taxon>
        <taxon>Streptosporangiales</taxon>
        <taxon>Thermomonosporaceae</taxon>
        <taxon>Actinoallomurus</taxon>
    </lineage>
</organism>
<gene>
    <name evidence="4" type="ORF">GCM10023196_084080</name>
</gene>
<keyword evidence="5" id="KW-1185">Reference proteome</keyword>